<dbReference type="RefSeq" id="XP_065665755.1">
    <property type="nucleotide sequence ID" value="XM_065809683.1"/>
</dbReference>
<reference evidence="2" key="1">
    <citation type="submission" date="2025-08" db="UniProtKB">
        <authorList>
            <consortium name="RefSeq"/>
        </authorList>
    </citation>
    <scope>IDENTIFICATION</scope>
</reference>
<dbReference type="GeneID" id="136087193"/>
<accession>A0ABM4CUZ8</accession>
<dbReference type="Proteomes" id="UP001652625">
    <property type="component" value="Chromosome 11"/>
</dbReference>
<evidence type="ECO:0000313" key="1">
    <source>
        <dbReference type="Proteomes" id="UP001652625"/>
    </source>
</evidence>
<sequence>MCALSQIKDLDEKLENDIFNSKWKKALIKSLGAEYLRGLGYTAAGRKIMEALFNDDLRINMCYTGRVSGSVALLKTRICPAIFGVLAKVGFKDEELVKKSLQKSLYSVNDKNTHAKSKPK</sequence>
<proteinExistence type="predicted"/>
<name>A0ABM4CUZ8_HYDVU</name>
<evidence type="ECO:0000313" key="2">
    <source>
        <dbReference type="RefSeq" id="XP_065665755.1"/>
    </source>
</evidence>
<organism evidence="1 2">
    <name type="scientific">Hydra vulgaris</name>
    <name type="common">Hydra</name>
    <name type="synonym">Hydra attenuata</name>
    <dbReference type="NCBI Taxonomy" id="6087"/>
    <lineage>
        <taxon>Eukaryota</taxon>
        <taxon>Metazoa</taxon>
        <taxon>Cnidaria</taxon>
        <taxon>Hydrozoa</taxon>
        <taxon>Hydroidolina</taxon>
        <taxon>Anthoathecata</taxon>
        <taxon>Aplanulata</taxon>
        <taxon>Hydridae</taxon>
        <taxon>Hydra</taxon>
    </lineage>
</organism>
<protein>
    <submittedName>
        <fullName evidence="2">Uncharacterized protein LOC136087193</fullName>
    </submittedName>
</protein>
<gene>
    <name evidence="2" type="primary">LOC136087193</name>
</gene>
<keyword evidence="1" id="KW-1185">Reference proteome</keyword>